<feature type="transmembrane region" description="Helical" evidence="1">
    <location>
        <begin position="14"/>
        <end position="33"/>
    </location>
</feature>
<sequence>MDTLFIIISLQMDWLVHLAIIWQMSKAICYLVVRGQPRRLSSRLHELEVFLICCCCKFNLLCITTHLVLSLFFSIKFTFSSIWDWLGVYMP</sequence>
<organism evidence="2 3">
    <name type="scientific">Salix purpurea</name>
    <name type="common">Purple osier willow</name>
    <dbReference type="NCBI Taxonomy" id="77065"/>
    <lineage>
        <taxon>Eukaryota</taxon>
        <taxon>Viridiplantae</taxon>
        <taxon>Streptophyta</taxon>
        <taxon>Embryophyta</taxon>
        <taxon>Tracheophyta</taxon>
        <taxon>Spermatophyta</taxon>
        <taxon>Magnoliopsida</taxon>
        <taxon>eudicotyledons</taxon>
        <taxon>Gunneridae</taxon>
        <taxon>Pentapetalae</taxon>
        <taxon>rosids</taxon>
        <taxon>fabids</taxon>
        <taxon>Malpighiales</taxon>
        <taxon>Salicaceae</taxon>
        <taxon>Saliceae</taxon>
        <taxon>Salix</taxon>
    </lineage>
</organism>
<evidence type="ECO:0000313" key="3">
    <source>
        <dbReference type="Proteomes" id="UP001151532"/>
    </source>
</evidence>
<gene>
    <name evidence="2" type="ORF">OIU79_000759</name>
</gene>
<evidence type="ECO:0000313" key="2">
    <source>
        <dbReference type="EMBL" id="KAJ6740706.1"/>
    </source>
</evidence>
<name>A0A9Q0V2X8_SALPP</name>
<keyword evidence="1" id="KW-1133">Transmembrane helix</keyword>
<evidence type="ECO:0000256" key="1">
    <source>
        <dbReference type="SAM" id="Phobius"/>
    </source>
</evidence>
<dbReference type="Proteomes" id="UP001151532">
    <property type="component" value="Chromosome 7"/>
</dbReference>
<keyword evidence="1" id="KW-0812">Transmembrane</keyword>
<protein>
    <submittedName>
        <fullName evidence="2">Uncharacterized protein</fullName>
    </submittedName>
</protein>
<dbReference type="AlphaFoldDB" id="A0A9Q0V2X8"/>
<accession>A0A9Q0V2X8</accession>
<dbReference type="EMBL" id="JAPFFK010000010">
    <property type="protein sequence ID" value="KAJ6740706.1"/>
    <property type="molecule type" value="Genomic_DNA"/>
</dbReference>
<keyword evidence="3" id="KW-1185">Reference proteome</keyword>
<comment type="caution">
    <text evidence="2">The sequence shown here is derived from an EMBL/GenBank/DDBJ whole genome shotgun (WGS) entry which is preliminary data.</text>
</comment>
<reference evidence="2" key="1">
    <citation type="submission" date="2022-11" db="EMBL/GenBank/DDBJ databases">
        <authorList>
            <person name="Hyden B.L."/>
            <person name="Feng K."/>
            <person name="Yates T."/>
            <person name="Jawdy S."/>
            <person name="Smart L.B."/>
            <person name="Muchero W."/>
        </authorList>
    </citation>
    <scope>NUCLEOTIDE SEQUENCE</scope>
    <source>
        <tissue evidence="2">Shoot tip</tissue>
    </source>
</reference>
<feature type="transmembrane region" description="Helical" evidence="1">
    <location>
        <begin position="49"/>
        <end position="75"/>
    </location>
</feature>
<reference evidence="2" key="2">
    <citation type="journal article" date="2023" name="Int. J. Mol. Sci.">
        <title>De Novo Assembly and Annotation of 11 Diverse Shrub Willow (Salix) Genomes Reveals Novel Gene Organization in Sex-Linked Regions.</title>
        <authorList>
            <person name="Hyden B."/>
            <person name="Feng K."/>
            <person name="Yates T.B."/>
            <person name="Jawdy S."/>
            <person name="Cereghino C."/>
            <person name="Smart L.B."/>
            <person name="Muchero W."/>
        </authorList>
    </citation>
    <scope>NUCLEOTIDE SEQUENCE</scope>
    <source>
        <tissue evidence="2">Shoot tip</tissue>
    </source>
</reference>
<keyword evidence="1" id="KW-0472">Membrane</keyword>
<proteinExistence type="predicted"/>